<name>A0A225UBT2_9STRA</name>
<gene>
    <name evidence="1" type="ORF">PHMEG_00041405</name>
</gene>
<proteinExistence type="predicted"/>
<evidence type="ECO:0008006" key="3">
    <source>
        <dbReference type="Google" id="ProtNLM"/>
    </source>
</evidence>
<dbReference type="OrthoDB" id="116425at2759"/>
<dbReference type="AlphaFoldDB" id="A0A225UBT2"/>
<protein>
    <recommendedName>
        <fullName evidence="3">DDE Tnp4 domain-containing protein</fullName>
    </recommendedName>
</protein>
<dbReference type="EMBL" id="NBNE01022886">
    <property type="protein sequence ID" value="OWY90458.1"/>
    <property type="molecule type" value="Genomic_DNA"/>
</dbReference>
<reference evidence="2" key="1">
    <citation type="submission" date="2017-03" db="EMBL/GenBank/DDBJ databases">
        <title>Phytopthora megakarya and P. palmivora, two closely related causual agents of cacao black pod achieved similar genome size and gene model numbers by different mechanisms.</title>
        <authorList>
            <person name="Ali S."/>
            <person name="Shao J."/>
            <person name="Larry D.J."/>
            <person name="Kronmiller B."/>
            <person name="Shen D."/>
            <person name="Strem M.D."/>
            <person name="Melnick R.L."/>
            <person name="Guiltinan M.J."/>
            <person name="Tyler B.M."/>
            <person name="Meinhardt L.W."/>
            <person name="Bailey B.A."/>
        </authorList>
    </citation>
    <scope>NUCLEOTIDE SEQUENCE [LARGE SCALE GENOMIC DNA]</scope>
    <source>
        <strain evidence="2">zdho120</strain>
    </source>
</reference>
<evidence type="ECO:0000313" key="1">
    <source>
        <dbReference type="EMBL" id="OWY90458.1"/>
    </source>
</evidence>
<sequence>MTLVTLKLGGTWQTITAIFRLPATSFMEAVTKFIQFIASKLYADQVETREDEITMRAATSFEHFLHDIPTKLAPIQENGKYFSGKHHLYGLKVEVSVNSNGQQGIPQKKMKKLPGDDRLQDDSLLKDKFPNEWEIVADKGYQGLANCMRCIHPKNERTLSRAEWLSTIRYQATA</sequence>
<evidence type="ECO:0000313" key="2">
    <source>
        <dbReference type="Proteomes" id="UP000198211"/>
    </source>
</evidence>
<organism evidence="1 2">
    <name type="scientific">Phytophthora megakarya</name>
    <dbReference type="NCBI Taxonomy" id="4795"/>
    <lineage>
        <taxon>Eukaryota</taxon>
        <taxon>Sar</taxon>
        <taxon>Stramenopiles</taxon>
        <taxon>Oomycota</taxon>
        <taxon>Peronosporomycetes</taxon>
        <taxon>Peronosporales</taxon>
        <taxon>Peronosporaceae</taxon>
        <taxon>Phytophthora</taxon>
    </lineage>
</organism>
<accession>A0A225UBT2</accession>
<comment type="caution">
    <text evidence="1">The sequence shown here is derived from an EMBL/GenBank/DDBJ whole genome shotgun (WGS) entry which is preliminary data.</text>
</comment>
<dbReference type="Proteomes" id="UP000198211">
    <property type="component" value="Unassembled WGS sequence"/>
</dbReference>
<keyword evidence="2" id="KW-1185">Reference proteome</keyword>